<comment type="caution">
    <text evidence="2">The sequence shown here is derived from an EMBL/GenBank/DDBJ whole genome shotgun (WGS) entry which is preliminary data.</text>
</comment>
<dbReference type="SUPFAM" id="SSF141562">
    <property type="entry name" value="At5g01610-like"/>
    <property type="match status" value="1"/>
</dbReference>
<organism evidence="2 3">
    <name type="scientific">Riccia sorocarpa</name>
    <dbReference type="NCBI Taxonomy" id="122646"/>
    <lineage>
        <taxon>Eukaryota</taxon>
        <taxon>Viridiplantae</taxon>
        <taxon>Streptophyta</taxon>
        <taxon>Embryophyta</taxon>
        <taxon>Marchantiophyta</taxon>
        <taxon>Marchantiopsida</taxon>
        <taxon>Marchantiidae</taxon>
        <taxon>Marchantiales</taxon>
        <taxon>Ricciaceae</taxon>
        <taxon>Riccia</taxon>
    </lineage>
</organism>
<feature type="region of interest" description="Disordered" evidence="1">
    <location>
        <begin position="132"/>
        <end position="180"/>
    </location>
</feature>
<evidence type="ECO:0000313" key="2">
    <source>
        <dbReference type="EMBL" id="KAL3682189.1"/>
    </source>
</evidence>
<dbReference type="InterPro" id="IPR036758">
    <property type="entry name" value="At5g01610-like"/>
</dbReference>
<sequence>MMDQEGRKSFRKGSINSEGAVVVQGIEAKVKASALFTQHHIPLALFPLATIEEFGCNDQSGMFWMKQKAKSSTEFAHAELVAMYHTTVSGNVEMNRVKNLKGLKVKEMKGRELYLSVPYDEILIEDDEIHLRSKNHTTRNSANSEAPPNTEGDGEAQPPENGGEEAAPSDGEDKEPTEAE</sequence>
<dbReference type="AlphaFoldDB" id="A0ABD3GYH6"/>
<name>A0ABD3GYH6_9MARC</name>
<feature type="compositionally biased region" description="Polar residues" evidence="1">
    <location>
        <begin position="138"/>
        <end position="147"/>
    </location>
</feature>
<dbReference type="Pfam" id="PF04398">
    <property type="entry name" value="DUF538"/>
    <property type="match status" value="1"/>
</dbReference>
<dbReference type="EMBL" id="JBJQOH010000006">
    <property type="protein sequence ID" value="KAL3682189.1"/>
    <property type="molecule type" value="Genomic_DNA"/>
</dbReference>
<dbReference type="PANTHER" id="PTHR31676">
    <property type="entry name" value="T31J12.3 PROTEIN-RELATED"/>
    <property type="match status" value="1"/>
</dbReference>
<evidence type="ECO:0000256" key="1">
    <source>
        <dbReference type="SAM" id="MobiDB-lite"/>
    </source>
</evidence>
<reference evidence="2 3" key="1">
    <citation type="submission" date="2024-09" db="EMBL/GenBank/DDBJ databases">
        <title>Chromosome-scale assembly of Riccia sorocarpa.</title>
        <authorList>
            <person name="Paukszto L."/>
        </authorList>
    </citation>
    <scope>NUCLEOTIDE SEQUENCE [LARGE SCALE GENOMIC DNA]</scope>
    <source>
        <strain evidence="2">LP-2024</strain>
        <tissue evidence="2">Aerial parts of the thallus</tissue>
    </source>
</reference>
<dbReference type="Gene3D" id="2.30.240.10">
    <property type="entry name" value="At5g01610-like"/>
    <property type="match status" value="1"/>
</dbReference>
<dbReference type="InterPro" id="IPR007493">
    <property type="entry name" value="DUF538"/>
</dbReference>
<keyword evidence="3" id="KW-1185">Reference proteome</keyword>
<evidence type="ECO:0000313" key="3">
    <source>
        <dbReference type="Proteomes" id="UP001633002"/>
    </source>
</evidence>
<protein>
    <submittedName>
        <fullName evidence="2">Uncharacterized protein</fullName>
    </submittedName>
</protein>
<gene>
    <name evidence="2" type="ORF">R1sor_000211</name>
</gene>
<accession>A0ABD3GYH6</accession>
<proteinExistence type="predicted"/>
<dbReference type="Proteomes" id="UP001633002">
    <property type="component" value="Unassembled WGS sequence"/>
</dbReference>
<dbReference type="PANTHER" id="PTHR31676:SF160">
    <property type="entry name" value="OS01G0652700 PROTEIN"/>
    <property type="match status" value="1"/>
</dbReference>